<name>A0A3M0K1R4_HIRRU</name>
<dbReference type="EMBL" id="QRBI01000120">
    <property type="protein sequence ID" value="RMC07182.1"/>
    <property type="molecule type" value="Genomic_DNA"/>
</dbReference>
<dbReference type="Proteomes" id="UP000269221">
    <property type="component" value="Unassembled WGS sequence"/>
</dbReference>
<evidence type="ECO:0000313" key="1">
    <source>
        <dbReference type="EMBL" id="RMC07182.1"/>
    </source>
</evidence>
<dbReference type="AlphaFoldDB" id="A0A3M0K1R4"/>
<gene>
    <name evidence="1" type="ORF">DUI87_16638</name>
</gene>
<sequence length="163" mass="18551">MVKVLEYELYEEWLRSLGLFSLEKRRHTGELIIMYNFLMRGRGGAGIDLFSVVTSDKGQGNGLNLYQGRIRLYIRKRSAVLYRTLHGESSTEESGQVGLMSQGQFYEVQQGKMTGPALGSQQPCEMLQLFWAPHCKKDTEVLEQVQRRATELGKGLDNKADEE</sequence>
<accession>A0A3M0K1R4</accession>
<dbReference type="OrthoDB" id="276744at2759"/>
<comment type="caution">
    <text evidence="1">The sequence shown here is derived from an EMBL/GenBank/DDBJ whole genome shotgun (WGS) entry which is preliminary data.</text>
</comment>
<protein>
    <submittedName>
        <fullName evidence="1">Uncharacterized protein</fullName>
    </submittedName>
</protein>
<proteinExistence type="predicted"/>
<reference evidence="1 2" key="1">
    <citation type="submission" date="2018-07" db="EMBL/GenBank/DDBJ databases">
        <title>A high quality draft genome assembly of the barn swallow (H. rustica rustica).</title>
        <authorList>
            <person name="Formenti G."/>
            <person name="Chiara M."/>
            <person name="Poveda L."/>
            <person name="Francoijs K.-J."/>
            <person name="Bonisoli-Alquati A."/>
            <person name="Canova L."/>
            <person name="Gianfranceschi L."/>
            <person name="Horner D.S."/>
            <person name="Saino N."/>
        </authorList>
    </citation>
    <scope>NUCLEOTIDE SEQUENCE [LARGE SCALE GENOMIC DNA]</scope>
    <source>
        <strain evidence="1">Chelidonia</strain>
        <tissue evidence="1">Blood</tissue>
    </source>
</reference>
<dbReference type="STRING" id="333673.A0A3M0K1R4"/>
<evidence type="ECO:0000313" key="2">
    <source>
        <dbReference type="Proteomes" id="UP000269221"/>
    </source>
</evidence>
<organism evidence="1 2">
    <name type="scientific">Hirundo rustica rustica</name>
    <dbReference type="NCBI Taxonomy" id="333673"/>
    <lineage>
        <taxon>Eukaryota</taxon>
        <taxon>Metazoa</taxon>
        <taxon>Chordata</taxon>
        <taxon>Craniata</taxon>
        <taxon>Vertebrata</taxon>
        <taxon>Euteleostomi</taxon>
        <taxon>Archelosauria</taxon>
        <taxon>Archosauria</taxon>
        <taxon>Dinosauria</taxon>
        <taxon>Saurischia</taxon>
        <taxon>Theropoda</taxon>
        <taxon>Coelurosauria</taxon>
        <taxon>Aves</taxon>
        <taxon>Neognathae</taxon>
        <taxon>Neoaves</taxon>
        <taxon>Telluraves</taxon>
        <taxon>Australaves</taxon>
        <taxon>Passeriformes</taxon>
        <taxon>Sylvioidea</taxon>
        <taxon>Hirundinidae</taxon>
        <taxon>Hirundo</taxon>
    </lineage>
</organism>
<keyword evidence="2" id="KW-1185">Reference proteome</keyword>